<feature type="chain" id="PRO_5035810064" evidence="1">
    <location>
        <begin position="21"/>
        <end position="89"/>
    </location>
</feature>
<evidence type="ECO:0000256" key="1">
    <source>
        <dbReference type="SAM" id="SignalP"/>
    </source>
</evidence>
<reference evidence="2" key="1">
    <citation type="journal article" date="2021" name="Mol. Ecol. Resour.">
        <title>Apolygus lucorum genome provides insights into omnivorousness and mesophyll feeding.</title>
        <authorList>
            <person name="Liu Y."/>
            <person name="Liu H."/>
            <person name="Wang H."/>
            <person name="Huang T."/>
            <person name="Liu B."/>
            <person name="Yang B."/>
            <person name="Yin L."/>
            <person name="Li B."/>
            <person name="Zhang Y."/>
            <person name="Zhang S."/>
            <person name="Jiang F."/>
            <person name="Zhang X."/>
            <person name="Ren Y."/>
            <person name="Wang B."/>
            <person name="Wang S."/>
            <person name="Lu Y."/>
            <person name="Wu K."/>
            <person name="Fan W."/>
            <person name="Wang G."/>
        </authorList>
    </citation>
    <scope>NUCLEOTIDE SEQUENCE</scope>
    <source>
        <strain evidence="2">12Hb</strain>
    </source>
</reference>
<feature type="signal peptide" evidence="1">
    <location>
        <begin position="1"/>
        <end position="20"/>
    </location>
</feature>
<dbReference type="AlphaFoldDB" id="A0A8S9XE94"/>
<protein>
    <submittedName>
        <fullName evidence="2">Uncharacterized protein</fullName>
    </submittedName>
</protein>
<organism evidence="2 3">
    <name type="scientific">Apolygus lucorum</name>
    <name type="common">Small green plant bug</name>
    <name type="synonym">Lygocoris lucorum</name>
    <dbReference type="NCBI Taxonomy" id="248454"/>
    <lineage>
        <taxon>Eukaryota</taxon>
        <taxon>Metazoa</taxon>
        <taxon>Ecdysozoa</taxon>
        <taxon>Arthropoda</taxon>
        <taxon>Hexapoda</taxon>
        <taxon>Insecta</taxon>
        <taxon>Pterygota</taxon>
        <taxon>Neoptera</taxon>
        <taxon>Paraneoptera</taxon>
        <taxon>Hemiptera</taxon>
        <taxon>Heteroptera</taxon>
        <taxon>Panheteroptera</taxon>
        <taxon>Cimicomorpha</taxon>
        <taxon>Miridae</taxon>
        <taxon>Mirini</taxon>
        <taxon>Apolygus</taxon>
    </lineage>
</organism>
<dbReference type="EMBL" id="WIXP02000009">
    <property type="protein sequence ID" value="KAF6205915.1"/>
    <property type="molecule type" value="Genomic_DNA"/>
</dbReference>
<name>A0A8S9XE94_APOLU</name>
<evidence type="ECO:0000313" key="3">
    <source>
        <dbReference type="Proteomes" id="UP000466442"/>
    </source>
</evidence>
<evidence type="ECO:0000313" key="2">
    <source>
        <dbReference type="EMBL" id="KAF6205915.1"/>
    </source>
</evidence>
<dbReference type="Proteomes" id="UP000466442">
    <property type="component" value="Linkage Group LG9"/>
</dbReference>
<keyword evidence="3" id="KW-1185">Reference proteome</keyword>
<keyword evidence="1" id="KW-0732">Signal</keyword>
<proteinExistence type="predicted"/>
<comment type="caution">
    <text evidence="2">The sequence shown here is derived from an EMBL/GenBank/DDBJ whole genome shotgun (WGS) entry which is preliminary data.</text>
</comment>
<sequence length="89" mass="10125">MLPVILICSIYIVLSGRAEGEDAMDTLLYYSIEDLYHLAEACNTTVPVIVKNMTASYFKYLGLISYHYSLKVADLWINRAVDFIIQDDP</sequence>
<accession>A0A8S9XE94</accession>
<gene>
    <name evidence="2" type="ORF">GE061_020091</name>
</gene>